<organism evidence="1 2">
    <name type="scientific">Lederbergia citrea</name>
    <dbReference type="NCBI Taxonomy" id="2833581"/>
    <lineage>
        <taxon>Bacteria</taxon>
        <taxon>Bacillati</taxon>
        <taxon>Bacillota</taxon>
        <taxon>Bacilli</taxon>
        <taxon>Bacillales</taxon>
        <taxon>Bacillaceae</taxon>
        <taxon>Lederbergia</taxon>
    </lineage>
</organism>
<name>A0A942Z5U7_9BACI</name>
<gene>
    <name evidence="1" type="ORF">KHA91_11260</name>
</gene>
<keyword evidence="2" id="KW-1185">Reference proteome</keyword>
<dbReference type="EMBL" id="JAGYPN010000002">
    <property type="protein sequence ID" value="MBS4223321.1"/>
    <property type="molecule type" value="Genomic_DNA"/>
</dbReference>
<accession>A0A942Z5U7</accession>
<dbReference type="Proteomes" id="UP000676456">
    <property type="component" value="Unassembled WGS sequence"/>
</dbReference>
<dbReference type="AlphaFoldDB" id="A0A942Z5U7"/>
<comment type="caution">
    <text evidence="1">The sequence shown here is derived from an EMBL/GenBank/DDBJ whole genome shotgun (WGS) entry which is preliminary data.</text>
</comment>
<evidence type="ECO:0000313" key="2">
    <source>
        <dbReference type="Proteomes" id="UP000676456"/>
    </source>
</evidence>
<evidence type="ECO:0000313" key="1">
    <source>
        <dbReference type="EMBL" id="MBS4223321.1"/>
    </source>
</evidence>
<sequence>MKNKIYEIPISKIKNGKMMKSELADQTVLMMEMIYETENRKPFRISRLNFQRVSFDTKGIYDVKAEAASEEFRIKLSFIFNDIVSEQLPIPIAPCIPSNKEIQVLELYLNNKYPSLLINTPHAIKNLILRSIEIHKEEIEKMKKSHKASR</sequence>
<dbReference type="RefSeq" id="WP_213098342.1">
    <property type="nucleotide sequence ID" value="NZ_JAGYPN010000002.1"/>
</dbReference>
<reference evidence="1 2" key="1">
    <citation type="submission" date="2021-05" db="EMBL/GenBank/DDBJ databases">
        <title>Novel Bacillus species.</title>
        <authorList>
            <person name="Liu G."/>
        </authorList>
    </citation>
    <scope>NUCLEOTIDE SEQUENCE [LARGE SCALE GENOMIC DNA]</scope>
    <source>
        <strain evidence="1 2">FJAT-49682</strain>
    </source>
</reference>
<proteinExistence type="predicted"/>
<protein>
    <submittedName>
        <fullName evidence="1">Uncharacterized protein</fullName>
    </submittedName>
</protein>